<dbReference type="Proteomes" id="UP000245926">
    <property type="component" value="Chromosome"/>
</dbReference>
<organism evidence="1 2">
    <name type="scientific">Methylobacterium durans</name>
    <dbReference type="NCBI Taxonomy" id="2202825"/>
    <lineage>
        <taxon>Bacteria</taxon>
        <taxon>Pseudomonadati</taxon>
        <taxon>Pseudomonadota</taxon>
        <taxon>Alphaproteobacteria</taxon>
        <taxon>Hyphomicrobiales</taxon>
        <taxon>Methylobacteriaceae</taxon>
        <taxon>Methylobacterium</taxon>
    </lineage>
</organism>
<proteinExistence type="predicted"/>
<dbReference type="AlphaFoldDB" id="A0A2U8W1Z7"/>
<evidence type="ECO:0000313" key="2">
    <source>
        <dbReference type="Proteomes" id="UP000245926"/>
    </source>
</evidence>
<evidence type="ECO:0000313" key="1">
    <source>
        <dbReference type="EMBL" id="AWN40113.1"/>
    </source>
</evidence>
<gene>
    <name evidence="1" type="ORF">DK389_05625</name>
</gene>
<protein>
    <submittedName>
        <fullName evidence="1">Uncharacterized protein</fullName>
    </submittedName>
</protein>
<reference evidence="2" key="1">
    <citation type="submission" date="2018-05" db="EMBL/GenBank/DDBJ databases">
        <title>Complete Genome Sequence of Methylobacterium sp. 17SD2-17.</title>
        <authorList>
            <person name="Srinivasan S."/>
        </authorList>
    </citation>
    <scope>NUCLEOTIDE SEQUENCE [LARGE SCALE GENOMIC DNA]</scope>
    <source>
        <strain evidence="2">17SD2-17</strain>
    </source>
</reference>
<sequence length="115" mass="13273">MSPDLPDLKETRELLELLARQDRQVREVRVRYGVMPGPRAPLALQVLSMKMVPRVRMARRALLVIGEIKDRPPPRSLPVILAQQARLVLLAWTVRRVLRILKGRQVMLDELVPRS</sequence>
<keyword evidence="2" id="KW-1185">Reference proteome</keyword>
<dbReference type="KEGG" id="mets:DK389_05625"/>
<dbReference type="EMBL" id="CP029550">
    <property type="protein sequence ID" value="AWN40113.1"/>
    <property type="molecule type" value="Genomic_DNA"/>
</dbReference>
<accession>A0A2U8W1Z7</accession>
<dbReference type="OrthoDB" id="9847370at2"/>
<name>A0A2U8W1Z7_9HYPH</name>
<dbReference type="RefSeq" id="WP_109887981.1">
    <property type="nucleotide sequence ID" value="NZ_CP029550.1"/>
</dbReference>